<evidence type="ECO:0000256" key="1">
    <source>
        <dbReference type="SAM" id="Phobius"/>
    </source>
</evidence>
<feature type="transmembrane region" description="Helical" evidence="1">
    <location>
        <begin position="17"/>
        <end position="34"/>
    </location>
</feature>
<evidence type="ECO:0000313" key="2">
    <source>
        <dbReference type="EMBL" id="MEJ8279649.1"/>
    </source>
</evidence>
<dbReference type="Proteomes" id="UP001364211">
    <property type="component" value="Unassembled WGS sequence"/>
</dbReference>
<proteinExistence type="predicted"/>
<keyword evidence="1" id="KW-0812">Transmembrane</keyword>
<feature type="transmembrane region" description="Helical" evidence="1">
    <location>
        <begin position="102"/>
        <end position="122"/>
    </location>
</feature>
<keyword evidence="3" id="KW-1185">Reference proteome</keyword>
<accession>A0ABU8T6U5</accession>
<keyword evidence="1" id="KW-1133">Transmembrane helix</keyword>
<dbReference type="EMBL" id="JBBJUP010000008">
    <property type="protein sequence ID" value="MEJ8279649.1"/>
    <property type="molecule type" value="Genomic_DNA"/>
</dbReference>
<comment type="caution">
    <text evidence="2">The sequence shown here is derived from an EMBL/GenBank/DDBJ whole genome shotgun (WGS) entry which is preliminary data.</text>
</comment>
<organism evidence="2 3">
    <name type="scientific">Pseudonocardia spirodelae</name>
    <dbReference type="NCBI Taxonomy" id="3133431"/>
    <lineage>
        <taxon>Bacteria</taxon>
        <taxon>Bacillati</taxon>
        <taxon>Actinomycetota</taxon>
        <taxon>Actinomycetes</taxon>
        <taxon>Pseudonocardiales</taxon>
        <taxon>Pseudonocardiaceae</taxon>
        <taxon>Pseudonocardia</taxon>
    </lineage>
</organism>
<keyword evidence="1" id="KW-0472">Membrane</keyword>
<gene>
    <name evidence="2" type="ORF">WJX68_11965</name>
</gene>
<dbReference type="RefSeq" id="WP_340289667.1">
    <property type="nucleotide sequence ID" value="NZ_JBBJUP010000008.1"/>
</dbReference>
<sequence>MTSTPGDGRGTATGRRILIVLLVLAAALHVWLAAGASGPVLAGLQGLVGAAAAGALVLVARRPDGPALLACAVAGGAGVALFLVPGLLAVARGQDAASWLDARAFGALLVDAMVVRIAVFTLRRAEGAPHR</sequence>
<feature type="transmembrane region" description="Helical" evidence="1">
    <location>
        <begin position="67"/>
        <end position="90"/>
    </location>
</feature>
<protein>
    <submittedName>
        <fullName evidence="2">Uncharacterized protein</fullName>
    </submittedName>
</protein>
<reference evidence="2 3" key="1">
    <citation type="submission" date="2024-03" db="EMBL/GenBank/DDBJ databases">
        <title>Draft genome sequence of Pseudonocardia sp. DW16-2.</title>
        <authorList>
            <person name="Duangmal K."/>
        </authorList>
    </citation>
    <scope>NUCLEOTIDE SEQUENCE [LARGE SCALE GENOMIC DNA]</scope>
    <source>
        <strain evidence="2 3">DW16-2</strain>
    </source>
</reference>
<name>A0ABU8T6U5_9PSEU</name>
<feature type="transmembrane region" description="Helical" evidence="1">
    <location>
        <begin position="40"/>
        <end position="60"/>
    </location>
</feature>
<evidence type="ECO:0000313" key="3">
    <source>
        <dbReference type="Proteomes" id="UP001364211"/>
    </source>
</evidence>